<sequence>MASTSEFDEEYSFLDPSFEISSLTIKKIQSILTRLESSRVKQLRRKLQLCDEFDRLKGSPKWKSLVEERDRKIQEAQEELRATSKESSAKKKKKRRAKSNRDSMGEGTGDELEYQETYSPTPKGRLVPIPPPKDLLFEAMHKLSDEDGNTKTPMTRYFTVDNFKKDDTTDNDRSLSKTDLATGTSSSSSPPTFSHVNQRYPVVRNVGDPDLTSELEFRDVDYTFGNQDAITKEEAKTKQVEKKRVGKKLILFILVIAILGMAWAFALNEWVVDALDELAFSYEDMTSWMTRLLKRE</sequence>
<comment type="caution">
    <text evidence="3">The sequence shown here is derived from an EMBL/GenBank/DDBJ whole genome shotgun (WGS) entry which is preliminary data.</text>
</comment>
<protein>
    <submittedName>
        <fullName evidence="3">3932_t:CDS:1</fullName>
    </submittedName>
</protein>
<keyword evidence="2" id="KW-0812">Transmembrane</keyword>
<dbReference type="OrthoDB" id="10357879at2759"/>
<accession>A0A9N8VTN1</accession>
<keyword evidence="4" id="KW-1185">Reference proteome</keyword>
<keyword evidence="2" id="KW-0472">Membrane</keyword>
<proteinExistence type="predicted"/>
<dbReference type="AlphaFoldDB" id="A0A9N8VTN1"/>
<evidence type="ECO:0000256" key="1">
    <source>
        <dbReference type="SAM" id="MobiDB-lite"/>
    </source>
</evidence>
<feature type="region of interest" description="Disordered" evidence="1">
    <location>
        <begin position="168"/>
        <end position="196"/>
    </location>
</feature>
<dbReference type="Proteomes" id="UP000789572">
    <property type="component" value="Unassembled WGS sequence"/>
</dbReference>
<reference evidence="3" key="1">
    <citation type="submission" date="2021-06" db="EMBL/GenBank/DDBJ databases">
        <authorList>
            <person name="Kallberg Y."/>
            <person name="Tangrot J."/>
            <person name="Rosling A."/>
        </authorList>
    </citation>
    <scope>NUCLEOTIDE SEQUENCE</scope>
    <source>
        <strain evidence="3">IA702</strain>
    </source>
</reference>
<feature type="compositionally biased region" description="Low complexity" evidence="1">
    <location>
        <begin position="184"/>
        <end position="194"/>
    </location>
</feature>
<organism evidence="3 4">
    <name type="scientific">Paraglomus occultum</name>
    <dbReference type="NCBI Taxonomy" id="144539"/>
    <lineage>
        <taxon>Eukaryota</taxon>
        <taxon>Fungi</taxon>
        <taxon>Fungi incertae sedis</taxon>
        <taxon>Mucoromycota</taxon>
        <taxon>Glomeromycotina</taxon>
        <taxon>Glomeromycetes</taxon>
        <taxon>Paraglomerales</taxon>
        <taxon>Paraglomeraceae</taxon>
        <taxon>Paraglomus</taxon>
    </lineage>
</organism>
<name>A0A9N8VTN1_9GLOM</name>
<evidence type="ECO:0000313" key="3">
    <source>
        <dbReference type="EMBL" id="CAG8466158.1"/>
    </source>
</evidence>
<feature type="compositionally biased region" description="Basic and acidic residues" evidence="1">
    <location>
        <begin position="76"/>
        <end position="89"/>
    </location>
</feature>
<evidence type="ECO:0000256" key="2">
    <source>
        <dbReference type="SAM" id="Phobius"/>
    </source>
</evidence>
<evidence type="ECO:0000313" key="4">
    <source>
        <dbReference type="Proteomes" id="UP000789572"/>
    </source>
</evidence>
<feature type="region of interest" description="Disordered" evidence="1">
    <location>
        <begin position="76"/>
        <end position="128"/>
    </location>
</feature>
<gene>
    <name evidence="3" type="ORF">POCULU_LOCUS808</name>
</gene>
<keyword evidence="2" id="KW-1133">Transmembrane helix</keyword>
<dbReference type="EMBL" id="CAJVPJ010000048">
    <property type="protein sequence ID" value="CAG8466158.1"/>
    <property type="molecule type" value="Genomic_DNA"/>
</dbReference>
<feature type="transmembrane region" description="Helical" evidence="2">
    <location>
        <begin position="249"/>
        <end position="266"/>
    </location>
</feature>